<dbReference type="SMART" id="SM00382">
    <property type="entry name" value="AAA"/>
    <property type="match status" value="1"/>
</dbReference>
<dbReference type="InterPro" id="IPR039421">
    <property type="entry name" value="Type_1_exporter"/>
</dbReference>
<evidence type="ECO:0000259" key="13">
    <source>
        <dbReference type="PROSITE" id="PS50929"/>
    </source>
</evidence>
<keyword evidence="10 11" id="KW-0472">Membrane</keyword>
<dbReference type="RefSeq" id="WP_109678465.1">
    <property type="nucleotide sequence ID" value="NZ_CP086615.1"/>
</dbReference>
<dbReference type="InterPro" id="IPR011527">
    <property type="entry name" value="ABC1_TM_dom"/>
</dbReference>
<gene>
    <name evidence="14" type="primary">msbA</name>
    <name evidence="14" type="ORF">DEM34_09125</name>
</gene>
<keyword evidence="8 11" id="KW-1133">Transmembrane helix</keyword>
<keyword evidence="5" id="KW-0547">Nucleotide-binding</keyword>
<dbReference type="SUPFAM" id="SSF90123">
    <property type="entry name" value="ABC transporter transmembrane region"/>
    <property type="match status" value="1"/>
</dbReference>
<keyword evidence="2" id="KW-0813">Transport</keyword>
<evidence type="ECO:0000256" key="4">
    <source>
        <dbReference type="ARBA" id="ARBA00022692"/>
    </source>
</evidence>
<dbReference type="InterPro" id="IPR036640">
    <property type="entry name" value="ABC1_TM_sf"/>
</dbReference>
<evidence type="ECO:0000256" key="7">
    <source>
        <dbReference type="ARBA" id="ARBA00022967"/>
    </source>
</evidence>
<dbReference type="PROSITE" id="PS50893">
    <property type="entry name" value="ABC_TRANSPORTER_2"/>
    <property type="match status" value="1"/>
</dbReference>
<dbReference type="AlphaFoldDB" id="A0A2U2N2G0"/>
<evidence type="ECO:0000256" key="6">
    <source>
        <dbReference type="ARBA" id="ARBA00022840"/>
    </source>
</evidence>
<dbReference type="InterPro" id="IPR027417">
    <property type="entry name" value="P-loop_NTPase"/>
</dbReference>
<dbReference type="InterPro" id="IPR003593">
    <property type="entry name" value="AAA+_ATPase"/>
</dbReference>
<evidence type="ECO:0000259" key="12">
    <source>
        <dbReference type="PROSITE" id="PS50893"/>
    </source>
</evidence>
<keyword evidence="6 14" id="KW-0067">ATP-binding</keyword>
<feature type="transmembrane region" description="Helical" evidence="11">
    <location>
        <begin position="283"/>
        <end position="302"/>
    </location>
</feature>
<dbReference type="OrthoDB" id="6336411at2"/>
<dbReference type="PROSITE" id="PS50929">
    <property type="entry name" value="ABC_TM1F"/>
    <property type="match status" value="1"/>
</dbReference>
<evidence type="ECO:0000256" key="8">
    <source>
        <dbReference type="ARBA" id="ARBA00022989"/>
    </source>
</evidence>
<comment type="subcellular location">
    <subcellularLocation>
        <location evidence="1">Cell membrane</location>
        <topology evidence="1">Multi-pass membrane protein</topology>
    </subcellularLocation>
</comment>
<feature type="domain" description="ABC transmembrane type-1" evidence="13">
    <location>
        <begin position="36"/>
        <end position="317"/>
    </location>
</feature>
<evidence type="ECO:0000256" key="3">
    <source>
        <dbReference type="ARBA" id="ARBA00022475"/>
    </source>
</evidence>
<accession>A0A2U2N2G0</accession>
<dbReference type="PANTHER" id="PTHR43394">
    <property type="entry name" value="ATP-DEPENDENT PERMEASE MDL1, MITOCHONDRIAL"/>
    <property type="match status" value="1"/>
</dbReference>
<dbReference type="GO" id="GO:0016887">
    <property type="term" value="F:ATP hydrolysis activity"/>
    <property type="evidence" value="ECO:0007669"/>
    <property type="project" value="InterPro"/>
</dbReference>
<evidence type="ECO:0000256" key="11">
    <source>
        <dbReference type="SAM" id="Phobius"/>
    </source>
</evidence>
<feature type="transmembrane region" description="Helical" evidence="11">
    <location>
        <begin position="30"/>
        <end position="54"/>
    </location>
</feature>
<dbReference type="InterPro" id="IPR017871">
    <property type="entry name" value="ABC_transporter-like_CS"/>
</dbReference>
<dbReference type="GO" id="GO:0005524">
    <property type="term" value="F:ATP binding"/>
    <property type="evidence" value="ECO:0007669"/>
    <property type="project" value="UniProtKB-KW"/>
</dbReference>
<dbReference type="Gene3D" id="1.20.1560.10">
    <property type="entry name" value="ABC transporter type 1, transmembrane domain"/>
    <property type="match status" value="1"/>
</dbReference>
<dbReference type="Pfam" id="PF00664">
    <property type="entry name" value="ABC_membrane"/>
    <property type="match status" value="1"/>
</dbReference>
<sequence>MRKPAIPLTELAEGSAAQVYRRLLGYVAQYPLVATAAIGGMIITGATEAVFAWLIKPMLDSGFVERDPTILRLIPLAILGVFLVRGVTSFASSYGMAWIGRKVIGRLREQVFERLLTLPRRYFDDSSSSMLLSKLTYNVEQVAQAGTNALIVLVRDTATVFFLLGYMAWLSWRLALVFLLLGPVVTAVVAYVSRRFRRLSHRIQRSVGTVAYVAEEAIEGSDEVRIFGAQTHERRRFAAANERNTRQFLKFAATKALSTPVVQFCAAAALSAVVWLATVQGMVETVTVGTFVSFIAAMLLLLQPLKRLTSVHAQIQRGVAAGESIFELIDEPPEVDTGTHDPGRVTGRIDFEGVQFAYRDPRAPVLHGIDLGVAAGETVAIVGRSGSGKTTLVNLLPRFYDVTAGCLRLDGVPLTEYRLEALRRQIAMVGQQVVLFNDSIAANIAYGQEPAPPRERIEAAAEAANALEFIRDLPQGFDTPVGENGVLLSGGQRQRLAIARALLKDAPVLILDEATSALDSESEQHIQSALERLMQGRTTLVIAHRLSTVENADRIVVLDAGRVVETGDHATLIARNGAYAALHNLQFSAARADAGA</sequence>
<dbReference type="InterPro" id="IPR011917">
    <property type="entry name" value="ABC_transpr_lipidA"/>
</dbReference>
<dbReference type="PANTHER" id="PTHR43394:SF1">
    <property type="entry name" value="ATP-BINDING CASSETTE SUB-FAMILY B MEMBER 10, MITOCHONDRIAL"/>
    <property type="match status" value="1"/>
</dbReference>
<evidence type="ECO:0000256" key="5">
    <source>
        <dbReference type="ARBA" id="ARBA00022741"/>
    </source>
</evidence>
<feature type="transmembrane region" description="Helical" evidence="11">
    <location>
        <begin position="256"/>
        <end position="277"/>
    </location>
</feature>
<evidence type="ECO:0000256" key="10">
    <source>
        <dbReference type="ARBA" id="ARBA00023136"/>
    </source>
</evidence>
<keyword evidence="4 11" id="KW-0812">Transmembrane</keyword>
<name>A0A2U2N2G0_9GAMM</name>
<dbReference type="EMBL" id="QFFI01000012">
    <property type="protein sequence ID" value="PWG63228.1"/>
    <property type="molecule type" value="Genomic_DNA"/>
</dbReference>
<feature type="transmembrane region" description="Helical" evidence="11">
    <location>
        <begin position="74"/>
        <end position="99"/>
    </location>
</feature>
<feature type="transmembrane region" description="Helical" evidence="11">
    <location>
        <begin position="175"/>
        <end position="193"/>
    </location>
</feature>
<keyword evidence="15" id="KW-1185">Reference proteome</keyword>
<evidence type="ECO:0000313" key="14">
    <source>
        <dbReference type="EMBL" id="PWG63228.1"/>
    </source>
</evidence>
<keyword evidence="7" id="KW-1278">Translocase</keyword>
<evidence type="ECO:0000256" key="9">
    <source>
        <dbReference type="ARBA" id="ARBA00023055"/>
    </source>
</evidence>
<dbReference type="GO" id="GO:0034040">
    <property type="term" value="F:ATPase-coupled lipid transmembrane transporter activity"/>
    <property type="evidence" value="ECO:0007669"/>
    <property type="project" value="InterPro"/>
</dbReference>
<evidence type="ECO:0000256" key="2">
    <source>
        <dbReference type="ARBA" id="ARBA00022448"/>
    </source>
</evidence>
<proteinExistence type="predicted"/>
<dbReference type="CDD" id="cd18552">
    <property type="entry name" value="ABC_6TM_MsbA_like"/>
    <property type="match status" value="1"/>
</dbReference>
<evidence type="ECO:0000256" key="1">
    <source>
        <dbReference type="ARBA" id="ARBA00004651"/>
    </source>
</evidence>
<dbReference type="Pfam" id="PF00005">
    <property type="entry name" value="ABC_tran"/>
    <property type="match status" value="1"/>
</dbReference>
<dbReference type="GO" id="GO:0015421">
    <property type="term" value="F:ABC-type oligopeptide transporter activity"/>
    <property type="evidence" value="ECO:0007669"/>
    <property type="project" value="TreeGrafter"/>
</dbReference>
<keyword evidence="9" id="KW-0445">Lipid transport</keyword>
<organism evidence="14 15">
    <name type="scientific">Sediminicurvatus halobius</name>
    <dbReference type="NCBI Taxonomy" id="2182432"/>
    <lineage>
        <taxon>Bacteria</taxon>
        <taxon>Pseudomonadati</taxon>
        <taxon>Pseudomonadota</taxon>
        <taxon>Gammaproteobacteria</taxon>
        <taxon>Chromatiales</taxon>
        <taxon>Ectothiorhodospiraceae</taxon>
        <taxon>Sediminicurvatus</taxon>
    </lineage>
</organism>
<protein>
    <submittedName>
        <fullName evidence="14">Lipid A export permease/ATP-binding protein MsbA</fullName>
    </submittedName>
</protein>
<comment type="caution">
    <text evidence="14">The sequence shown here is derived from an EMBL/GenBank/DDBJ whole genome shotgun (WGS) entry which is preliminary data.</text>
</comment>
<dbReference type="Proteomes" id="UP000245474">
    <property type="component" value="Unassembled WGS sequence"/>
</dbReference>
<dbReference type="FunFam" id="3.40.50.300:FF:000140">
    <property type="entry name" value="Lipid A export ATP-binding/permease protein MsbA"/>
    <property type="match status" value="1"/>
</dbReference>
<dbReference type="InterPro" id="IPR003439">
    <property type="entry name" value="ABC_transporter-like_ATP-bd"/>
</dbReference>
<dbReference type="SUPFAM" id="SSF52540">
    <property type="entry name" value="P-loop containing nucleoside triphosphate hydrolases"/>
    <property type="match status" value="1"/>
</dbReference>
<dbReference type="GO" id="GO:0005886">
    <property type="term" value="C:plasma membrane"/>
    <property type="evidence" value="ECO:0007669"/>
    <property type="project" value="UniProtKB-SubCell"/>
</dbReference>
<dbReference type="Gene3D" id="3.40.50.300">
    <property type="entry name" value="P-loop containing nucleotide triphosphate hydrolases"/>
    <property type="match status" value="1"/>
</dbReference>
<feature type="domain" description="ABC transporter" evidence="12">
    <location>
        <begin position="349"/>
        <end position="585"/>
    </location>
</feature>
<keyword evidence="3" id="KW-1003">Cell membrane</keyword>
<feature type="transmembrane region" description="Helical" evidence="11">
    <location>
        <begin position="149"/>
        <end position="169"/>
    </location>
</feature>
<evidence type="ECO:0000313" key="15">
    <source>
        <dbReference type="Proteomes" id="UP000245474"/>
    </source>
</evidence>
<dbReference type="PROSITE" id="PS00211">
    <property type="entry name" value="ABC_TRANSPORTER_1"/>
    <property type="match status" value="1"/>
</dbReference>
<dbReference type="NCBIfam" id="TIGR02203">
    <property type="entry name" value="MsbA_lipidA"/>
    <property type="match status" value="1"/>
</dbReference>
<reference evidence="14 15" key="1">
    <citation type="submission" date="2018-05" db="EMBL/GenBank/DDBJ databases">
        <title>Spiribacter halobius sp. nov., a moderately halophilic bacterium isolated from marine solar saltern.</title>
        <authorList>
            <person name="Zheng W.-S."/>
            <person name="Lu D.-C."/>
            <person name="Du Z.-J."/>
        </authorList>
    </citation>
    <scope>NUCLEOTIDE SEQUENCE [LARGE SCALE GENOMIC DNA]</scope>
    <source>
        <strain evidence="14 15">E85</strain>
    </source>
</reference>